<dbReference type="EMBL" id="JYFC01000003">
    <property type="protein sequence ID" value="KJC64322.1"/>
    <property type="molecule type" value="Genomic_DNA"/>
</dbReference>
<reference evidence="2" key="4">
    <citation type="submission" date="2017-02" db="EMBL/GenBank/DDBJ databases">
        <authorList>
            <person name="Peterson S.W."/>
        </authorList>
    </citation>
    <scope>NUCLEOTIDE SEQUENCE [LARGE SCALE GENOMIC DNA]</scope>
    <source>
        <strain evidence="2">VKM Ac-2052</strain>
    </source>
</reference>
<dbReference type="RefSeq" id="WP_044440651.1">
    <property type="nucleotide sequence ID" value="NZ_FUYG01000001.1"/>
</dbReference>
<proteinExistence type="predicted"/>
<evidence type="ECO:0008006" key="5">
    <source>
        <dbReference type="Google" id="ProtNLM"/>
    </source>
</evidence>
<sequence length="126" mass="13108">MSPAATSPAGAAQRGRTRITSKALNRVVSAVTADALGVDSNHVGVDLADRDGLLALTVTTPIRVVSLNRIQSDSSVVNRSGGSILERAAHAQGDIRERVTTLTGSQIAQVIVKVSGVTIQPEERVK</sequence>
<reference evidence="1 3" key="1">
    <citation type="journal article" date="2001" name="Int. J. Syst. Evol. Microbiol.">
        <title>Agreia bicolorata gen. nov., sp. nov., to accommodate actinobacteria isolated from narrow reed grass infected by the nematode Heteroanguina graminophila.</title>
        <authorList>
            <person name="Evtushenko L.I."/>
            <person name="Dorofeeva L.V."/>
            <person name="Dobrovolskaya T.G."/>
            <person name="Streshinskaya G.M."/>
            <person name="Subbotin S.A."/>
            <person name="Tiedje J.M."/>
        </authorList>
    </citation>
    <scope>NUCLEOTIDE SEQUENCE [LARGE SCALE GENOMIC DNA]</scope>
    <source>
        <strain evidence="1 3">VKM Ac-1804</strain>
    </source>
</reference>
<reference evidence="1" key="2">
    <citation type="submission" date="2015-02" db="EMBL/GenBank/DDBJ databases">
        <authorList>
            <person name="Vasilyev I.Y."/>
            <person name="Siniagina M.N."/>
            <person name="Malanin S.Y."/>
            <person name="Boulygina E.A."/>
            <person name="Grygoryeva T.V."/>
            <person name="Yarullina D.R."/>
            <person name="Ilinskaya O.N."/>
        </authorList>
    </citation>
    <scope>NUCLEOTIDE SEQUENCE</scope>
    <source>
        <strain evidence="1">VKM Ac-1804</strain>
    </source>
</reference>
<evidence type="ECO:0000313" key="3">
    <source>
        <dbReference type="Proteomes" id="UP000032503"/>
    </source>
</evidence>
<accession>A0A1T4WQH9</accession>
<dbReference type="EMBL" id="FUYG01000001">
    <property type="protein sequence ID" value="SKA79367.1"/>
    <property type="molecule type" value="Genomic_DNA"/>
</dbReference>
<reference evidence="4" key="3">
    <citation type="submission" date="2017-02" db="EMBL/GenBank/DDBJ databases">
        <authorList>
            <person name="Varghese N."/>
            <person name="Submissions S."/>
        </authorList>
    </citation>
    <scope>NUCLEOTIDE SEQUENCE [LARGE SCALE GENOMIC DNA]</scope>
    <source>
        <strain evidence="4">VKM Ac-2052</strain>
    </source>
</reference>
<evidence type="ECO:0000313" key="2">
    <source>
        <dbReference type="EMBL" id="SKA79367.1"/>
    </source>
</evidence>
<gene>
    <name evidence="2" type="ORF">SAMN06295879_0037</name>
    <name evidence="1" type="ORF">TZ00_07640</name>
</gene>
<protein>
    <recommendedName>
        <fullName evidence="5">Asp23 family, cell envelope-related function</fullName>
    </recommendedName>
</protein>
<dbReference type="AlphaFoldDB" id="A0A1T4WQH9"/>
<organism evidence="2 4">
    <name type="scientific">Agreia bicolorata</name>
    <dbReference type="NCBI Taxonomy" id="110935"/>
    <lineage>
        <taxon>Bacteria</taxon>
        <taxon>Bacillati</taxon>
        <taxon>Actinomycetota</taxon>
        <taxon>Actinomycetes</taxon>
        <taxon>Micrococcales</taxon>
        <taxon>Microbacteriaceae</taxon>
        <taxon>Agreia</taxon>
    </lineage>
</organism>
<dbReference type="Proteomes" id="UP000032503">
    <property type="component" value="Unassembled WGS sequence"/>
</dbReference>
<evidence type="ECO:0000313" key="4">
    <source>
        <dbReference type="Proteomes" id="UP000189735"/>
    </source>
</evidence>
<dbReference type="Proteomes" id="UP000189735">
    <property type="component" value="Unassembled WGS sequence"/>
</dbReference>
<keyword evidence="3" id="KW-1185">Reference proteome</keyword>
<name>A0A1T4WQH9_9MICO</name>
<evidence type="ECO:0000313" key="1">
    <source>
        <dbReference type="EMBL" id="KJC64322.1"/>
    </source>
</evidence>